<dbReference type="Gene3D" id="3.20.20.30">
    <property type="entry name" value="Luciferase-like domain"/>
    <property type="match status" value="1"/>
</dbReference>
<dbReference type="OrthoDB" id="3265338at2"/>
<dbReference type="Proteomes" id="UP000037146">
    <property type="component" value="Unassembled WGS sequence"/>
</dbReference>
<dbReference type="InterPro" id="IPR016215">
    <property type="entry name" value="NTA_MOA"/>
</dbReference>
<dbReference type="PATRIC" id="fig|1679170.3.peg.4558"/>
<feature type="binding site" evidence="6">
    <location>
        <position position="218"/>
    </location>
    <ligand>
        <name>FMN</name>
        <dbReference type="ChEBI" id="CHEBI:58210"/>
    </ligand>
</feature>
<evidence type="ECO:0000256" key="5">
    <source>
        <dbReference type="ARBA" id="ARBA00033748"/>
    </source>
</evidence>
<evidence type="ECO:0000313" key="8">
    <source>
        <dbReference type="EMBL" id="KMY51560.1"/>
    </source>
</evidence>
<evidence type="ECO:0000259" key="7">
    <source>
        <dbReference type="Pfam" id="PF00296"/>
    </source>
</evidence>
<dbReference type="NCBIfam" id="TIGR03860">
    <property type="entry name" value="FMN_nitrolo"/>
    <property type="match status" value="1"/>
</dbReference>
<name>A0A0K9GY65_9BACI</name>
<feature type="binding site" evidence="6">
    <location>
        <position position="147"/>
    </location>
    <ligand>
        <name>FMN</name>
        <dbReference type="ChEBI" id="CHEBI:58210"/>
    </ligand>
</feature>
<keyword evidence="4 8" id="KW-0503">Monooxygenase</keyword>
<organism evidence="8 9">
    <name type="scientific">Peribacillus loiseleuriae</name>
    <dbReference type="NCBI Taxonomy" id="1679170"/>
    <lineage>
        <taxon>Bacteria</taxon>
        <taxon>Bacillati</taxon>
        <taxon>Bacillota</taxon>
        <taxon>Bacilli</taxon>
        <taxon>Bacillales</taxon>
        <taxon>Bacillaceae</taxon>
        <taxon>Peribacillus</taxon>
    </lineage>
</organism>
<keyword evidence="3" id="KW-0560">Oxidoreductase</keyword>
<keyword evidence="9" id="KW-1185">Reference proteome</keyword>
<reference evidence="9" key="1">
    <citation type="submission" date="2015-07" db="EMBL/GenBank/DDBJ databases">
        <title>Genome sequencing project for genomic taxonomy and phylogenomics of Bacillus-like bacteria.</title>
        <authorList>
            <person name="Liu B."/>
            <person name="Wang J."/>
            <person name="Zhu Y."/>
            <person name="Liu G."/>
            <person name="Chen Q."/>
            <person name="Chen Z."/>
            <person name="Lan J."/>
            <person name="Che J."/>
            <person name="Ge C."/>
            <person name="Shi H."/>
            <person name="Pan Z."/>
            <person name="Liu X."/>
        </authorList>
    </citation>
    <scope>NUCLEOTIDE SEQUENCE [LARGE SCALE GENOMIC DNA]</scope>
    <source>
        <strain evidence="9">FJAT-27997</strain>
    </source>
</reference>
<dbReference type="CDD" id="cd01095">
    <property type="entry name" value="Nitrilotriacetate_monoxgenase"/>
    <property type="match status" value="1"/>
</dbReference>
<dbReference type="GO" id="GO:0016705">
    <property type="term" value="F:oxidoreductase activity, acting on paired donors, with incorporation or reduction of molecular oxygen"/>
    <property type="evidence" value="ECO:0007669"/>
    <property type="project" value="InterPro"/>
</dbReference>
<feature type="binding site" evidence="6">
    <location>
        <position position="93"/>
    </location>
    <ligand>
        <name>FMN</name>
        <dbReference type="ChEBI" id="CHEBI:58210"/>
    </ligand>
</feature>
<evidence type="ECO:0000256" key="3">
    <source>
        <dbReference type="ARBA" id="ARBA00023002"/>
    </source>
</evidence>
<evidence type="ECO:0000256" key="2">
    <source>
        <dbReference type="ARBA" id="ARBA00022643"/>
    </source>
</evidence>
<dbReference type="EMBL" id="LFZW01000001">
    <property type="protein sequence ID" value="KMY51560.1"/>
    <property type="molecule type" value="Genomic_DNA"/>
</dbReference>
<keyword evidence="2 6" id="KW-0288">FMN</keyword>
<accession>A0A0K9GY65</accession>
<dbReference type="STRING" id="1679170.AC625_20090"/>
<evidence type="ECO:0000256" key="4">
    <source>
        <dbReference type="ARBA" id="ARBA00023033"/>
    </source>
</evidence>
<dbReference type="GO" id="GO:0004497">
    <property type="term" value="F:monooxygenase activity"/>
    <property type="evidence" value="ECO:0007669"/>
    <property type="project" value="UniProtKB-KW"/>
</dbReference>
<evidence type="ECO:0000313" key="9">
    <source>
        <dbReference type="Proteomes" id="UP000037146"/>
    </source>
</evidence>
<dbReference type="Pfam" id="PF00296">
    <property type="entry name" value="Bac_luciferase"/>
    <property type="match status" value="1"/>
</dbReference>
<dbReference type="PANTHER" id="PTHR30011">
    <property type="entry name" value="ALKANESULFONATE MONOOXYGENASE-RELATED"/>
    <property type="match status" value="1"/>
</dbReference>
<dbReference type="InterPro" id="IPR036661">
    <property type="entry name" value="Luciferase-like_sf"/>
</dbReference>
<dbReference type="SUPFAM" id="SSF51679">
    <property type="entry name" value="Bacterial luciferase-like"/>
    <property type="match status" value="1"/>
</dbReference>
<evidence type="ECO:0000256" key="1">
    <source>
        <dbReference type="ARBA" id="ARBA00022630"/>
    </source>
</evidence>
<dbReference type="RefSeq" id="WP_049682912.1">
    <property type="nucleotide sequence ID" value="NZ_LFZW01000001.1"/>
</dbReference>
<dbReference type="InterPro" id="IPR051260">
    <property type="entry name" value="Diverse_substr_monoxygenases"/>
</dbReference>
<feature type="binding site" evidence="6">
    <location>
        <position position="217"/>
    </location>
    <ligand>
        <name>FMN</name>
        <dbReference type="ChEBI" id="CHEBI:58210"/>
    </ligand>
</feature>
<feature type="binding site" evidence="6">
    <location>
        <position position="143"/>
    </location>
    <ligand>
        <name>FMN</name>
        <dbReference type="ChEBI" id="CHEBI:58210"/>
    </ligand>
</feature>
<sequence>MGQKIKLGVFLMGSGHHIASWRHPHVQADASEDFRHYQEIAKIAEKGKLDMLFLSDGLSFNGLSHPAELVRFEPLTLLAALSVVTTHIGLAATATTTYNEPFHIARKFASLDHINGGRSAWNVVTSYYQTEASNFNQQSHLSHGLRYDRAKEFVEVVKGLWDSWEEDALVRDKAFGVYFNPDKLHTLHHQGSYFSVKGPLNASRSPQGRPIIIQAGSSEEGMNLAAQTADVIFTAQQTLEEAQAFYKTVKEKVIEYGRSPDDVKIMPGLSPFVGHTEQEAREKYQKLQELIVPEVGLDLLSEYLGGFDLSGYPLDQPLPENIPETNGNRSRRELLINLARRENLTIKELYLHVAGSRGHRIIFGDPEGIADQLEEWVVNKGADGFNLMLPSFPASLNDFVELVVPVLQHRGLFRTEYEGKTLRENLGLPEPEAQFDKRQIRV</sequence>
<protein>
    <submittedName>
        <fullName evidence="8">Nitrilotriacetate monooxygenase</fullName>
    </submittedName>
</protein>
<comment type="similarity">
    <text evidence="5">Belongs to the NtaA/SnaA/DszA monooxygenase family.</text>
</comment>
<gene>
    <name evidence="8" type="ORF">AC625_20090</name>
</gene>
<evidence type="ECO:0000256" key="6">
    <source>
        <dbReference type="PIRSR" id="PIRSR000337-1"/>
    </source>
</evidence>
<feature type="domain" description="Luciferase-like" evidence="7">
    <location>
        <begin position="21"/>
        <end position="382"/>
    </location>
</feature>
<comment type="caution">
    <text evidence="8">The sequence shown here is derived from an EMBL/GenBank/DDBJ whole genome shotgun (WGS) entry which is preliminary data.</text>
</comment>
<proteinExistence type="inferred from homology"/>
<dbReference type="PIRSF" id="PIRSF000337">
    <property type="entry name" value="NTA_MOA"/>
    <property type="match status" value="1"/>
</dbReference>
<dbReference type="InterPro" id="IPR011251">
    <property type="entry name" value="Luciferase-like_dom"/>
</dbReference>
<dbReference type="PANTHER" id="PTHR30011:SF16">
    <property type="entry name" value="C2H2 FINGER DOMAIN TRANSCRIPTION FACTOR (EUROFUNG)-RELATED"/>
    <property type="match status" value="1"/>
</dbReference>
<keyword evidence="1 6" id="KW-0285">Flavoprotein</keyword>
<feature type="binding site" evidence="6">
    <location>
        <position position="56"/>
    </location>
    <ligand>
        <name>FMN</name>
        <dbReference type="ChEBI" id="CHEBI:58210"/>
    </ligand>
</feature>
<dbReference type="AlphaFoldDB" id="A0A0K9GY65"/>